<feature type="region of interest" description="Disordered" evidence="4">
    <location>
        <begin position="72"/>
        <end position="101"/>
    </location>
</feature>
<feature type="chain" id="PRO_5018074118" description="DNA polymerase epsilon subunit 3" evidence="5">
    <location>
        <begin position="26"/>
        <end position="101"/>
    </location>
</feature>
<dbReference type="GO" id="GO:0006272">
    <property type="term" value="P:leading strand elongation"/>
    <property type="evidence" value="ECO:0007669"/>
    <property type="project" value="TreeGrafter"/>
</dbReference>
<evidence type="ECO:0000256" key="3">
    <source>
        <dbReference type="ARBA" id="ARBA00039793"/>
    </source>
</evidence>
<dbReference type="PANTHER" id="PTHR46172">
    <property type="entry name" value="DNA POLYMERASE EPSILON SUBUNIT 3"/>
    <property type="match status" value="1"/>
</dbReference>
<feature type="domain" description="Transcription factor CBF/NF-Y/archaeal histone" evidence="6">
    <location>
        <begin position="5"/>
        <end position="42"/>
    </location>
</feature>
<keyword evidence="2" id="KW-0539">Nucleus</keyword>
<feature type="non-terminal residue" evidence="7">
    <location>
        <position position="101"/>
    </location>
</feature>
<sequence>MGRLDARTHIMRACAVFILYLVTQAEEHAASKKRKTVNVEDVVVGLKTAGFETIHEALYDVFESYKASKATKPKATRKRPVNLSIPHETEDSPNVQLISKQ</sequence>
<dbReference type="PANTHER" id="PTHR46172:SF1">
    <property type="entry name" value="DNA POLYMERASE EPSILON SUBUNIT 3"/>
    <property type="match status" value="1"/>
</dbReference>
<dbReference type="InterPro" id="IPR009072">
    <property type="entry name" value="Histone-fold"/>
</dbReference>
<dbReference type="SUPFAM" id="SSF47113">
    <property type="entry name" value="Histone-fold"/>
    <property type="match status" value="1"/>
</dbReference>
<evidence type="ECO:0000259" key="6">
    <source>
        <dbReference type="Pfam" id="PF00808"/>
    </source>
</evidence>
<reference evidence="7 8" key="1">
    <citation type="submission" date="2018-11" db="EMBL/GenBank/DDBJ databases">
        <authorList>
            <consortium name="Pathogen Informatics"/>
        </authorList>
    </citation>
    <scope>NUCLEOTIDE SEQUENCE [LARGE SCALE GENOMIC DNA]</scope>
</reference>
<name>A0A3P7JYQ4_STRVU</name>
<proteinExistence type="predicted"/>
<evidence type="ECO:0000256" key="1">
    <source>
        <dbReference type="ARBA" id="ARBA00004123"/>
    </source>
</evidence>
<accession>A0A3P7JYQ4</accession>
<dbReference type="AlphaFoldDB" id="A0A3P7JYQ4"/>
<keyword evidence="8" id="KW-1185">Reference proteome</keyword>
<organism evidence="7 8">
    <name type="scientific">Strongylus vulgaris</name>
    <name type="common">Blood worm</name>
    <dbReference type="NCBI Taxonomy" id="40348"/>
    <lineage>
        <taxon>Eukaryota</taxon>
        <taxon>Metazoa</taxon>
        <taxon>Ecdysozoa</taxon>
        <taxon>Nematoda</taxon>
        <taxon>Chromadorea</taxon>
        <taxon>Rhabditida</taxon>
        <taxon>Rhabditina</taxon>
        <taxon>Rhabditomorpha</taxon>
        <taxon>Strongyloidea</taxon>
        <taxon>Strongylidae</taxon>
        <taxon>Strongylus</taxon>
    </lineage>
</organism>
<evidence type="ECO:0000256" key="2">
    <source>
        <dbReference type="ARBA" id="ARBA00023242"/>
    </source>
</evidence>
<feature type="compositionally biased region" description="Polar residues" evidence="4">
    <location>
        <begin position="92"/>
        <end position="101"/>
    </location>
</feature>
<dbReference type="Proteomes" id="UP000270094">
    <property type="component" value="Unassembled WGS sequence"/>
</dbReference>
<dbReference type="GO" id="GO:0031507">
    <property type="term" value="P:heterochromatin formation"/>
    <property type="evidence" value="ECO:0007669"/>
    <property type="project" value="TreeGrafter"/>
</dbReference>
<evidence type="ECO:0000256" key="5">
    <source>
        <dbReference type="SAM" id="SignalP"/>
    </source>
</evidence>
<dbReference type="GO" id="GO:0046982">
    <property type="term" value="F:protein heterodimerization activity"/>
    <property type="evidence" value="ECO:0007669"/>
    <property type="project" value="InterPro"/>
</dbReference>
<dbReference type="GO" id="GO:0008622">
    <property type="term" value="C:epsilon DNA polymerase complex"/>
    <property type="evidence" value="ECO:0007669"/>
    <property type="project" value="TreeGrafter"/>
</dbReference>
<evidence type="ECO:0000256" key="4">
    <source>
        <dbReference type="SAM" id="MobiDB-lite"/>
    </source>
</evidence>
<keyword evidence="5" id="KW-0732">Signal</keyword>
<dbReference type="GO" id="GO:0008623">
    <property type="term" value="C:CHRAC"/>
    <property type="evidence" value="ECO:0007669"/>
    <property type="project" value="TreeGrafter"/>
</dbReference>
<feature type="signal peptide" evidence="5">
    <location>
        <begin position="1"/>
        <end position="25"/>
    </location>
</feature>
<evidence type="ECO:0000313" key="7">
    <source>
        <dbReference type="EMBL" id="VDM85069.1"/>
    </source>
</evidence>
<dbReference type="EMBL" id="UYYB01135904">
    <property type="protein sequence ID" value="VDM85069.1"/>
    <property type="molecule type" value="Genomic_DNA"/>
</dbReference>
<comment type="subcellular location">
    <subcellularLocation>
        <location evidence="1">Nucleus</location>
    </subcellularLocation>
</comment>
<dbReference type="CDD" id="cd22928">
    <property type="entry name" value="HFD_POLE3_DPB4"/>
    <property type="match status" value="1"/>
</dbReference>
<protein>
    <recommendedName>
        <fullName evidence="3">DNA polymerase epsilon subunit 3</fullName>
    </recommendedName>
</protein>
<evidence type="ECO:0000313" key="8">
    <source>
        <dbReference type="Proteomes" id="UP000270094"/>
    </source>
</evidence>
<dbReference type="InterPro" id="IPR051377">
    <property type="entry name" value="DNA_Pol-Epsilon_Subunit"/>
</dbReference>
<gene>
    <name evidence="7" type="ORF">SVUK_LOCUS20067</name>
</gene>
<dbReference type="OrthoDB" id="1707486at2759"/>
<dbReference type="Pfam" id="PF00808">
    <property type="entry name" value="CBFD_NFYB_HMF"/>
    <property type="match status" value="1"/>
</dbReference>
<dbReference type="InterPro" id="IPR003958">
    <property type="entry name" value="CBFA_NFYB_domain"/>
</dbReference>
<dbReference type="GO" id="GO:0006974">
    <property type="term" value="P:DNA damage response"/>
    <property type="evidence" value="ECO:0007669"/>
    <property type="project" value="TreeGrafter"/>
</dbReference>
<dbReference type="GO" id="GO:0031490">
    <property type="term" value="F:chromatin DNA binding"/>
    <property type="evidence" value="ECO:0007669"/>
    <property type="project" value="TreeGrafter"/>
</dbReference>
<dbReference type="Gene3D" id="1.10.20.10">
    <property type="entry name" value="Histone, subunit A"/>
    <property type="match status" value="1"/>
</dbReference>